<dbReference type="InterPro" id="IPR029058">
    <property type="entry name" value="AB_hydrolase_fold"/>
</dbReference>
<evidence type="ECO:0008006" key="3">
    <source>
        <dbReference type="Google" id="ProtNLM"/>
    </source>
</evidence>
<keyword evidence="2" id="KW-1185">Reference proteome</keyword>
<dbReference type="OrthoDB" id="7595824at2"/>
<dbReference type="STRING" id="34004.SAMN04488021_1646"/>
<dbReference type="Proteomes" id="UP000183635">
    <property type="component" value="Unassembled WGS sequence"/>
</dbReference>
<proteinExistence type="predicted"/>
<accession>A0A1I3F8A4</accession>
<gene>
    <name evidence="1" type="ORF">SAMN04488021_1646</name>
</gene>
<dbReference type="AlphaFoldDB" id="A0A1I3F8A4"/>
<dbReference type="SUPFAM" id="SSF53474">
    <property type="entry name" value="alpha/beta-Hydrolases"/>
    <property type="match status" value="1"/>
</dbReference>
<sequence>MPSFWSDLIDYRAADDLLRARAPILLVQGGRDGSAPAEAARASADLFARAGRCNLAYWELPGLDHGMVDADGGSRMGEVLALARDWLARSRAGNAPRPCMQAGAAGGAE</sequence>
<organism evidence="1 2">
    <name type="scientific">Paracoccus aminovorans</name>
    <dbReference type="NCBI Taxonomy" id="34004"/>
    <lineage>
        <taxon>Bacteria</taxon>
        <taxon>Pseudomonadati</taxon>
        <taxon>Pseudomonadota</taxon>
        <taxon>Alphaproteobacteria</taxon>
        <taxon>Rhodobacterales</taxon>
        <taxon>Paracoccaceae</taxon>
        <taxon>Paracoccus</taxon>
    </lineage>
</organism>
<evidence type="ECO:0000313" key="1">
    <source>
        <dbReference type="EMBL" id="SFI07418.1"/>
    </source>
</evidence>
<evidence type="ECO:0000313" key="2">
    <source>
        <dbReference type="Proteomes" id="UP000183635"/>
    </source>
</evidence>
<dbReference type="EMBL" id="FOPU01000064">
    <property type="protein sequence ID" value="SFI07418.1"/>
    <property type="molecule type" value="Genomic_DNA"/>
</dbReference>
<dbReference type="RefSeq" id="WP_074971127.1">
    <property type="nucleotide sequence ID" value="NZ_CBCRYP010000075.1"/>
</dbReference>
<reference evidence="1 2" key="1">
    <citation type="submission" date="2016-10" db="EMBL/GenBank/DDBJ databases">
        <authorList>
            <person name="de Groot N.N."/>
        </authorList>
    </citation>
    <scope>NUCLEOTIDE SEQUENCE [LARGE SCALE GENOMIC DNA]</scope>
    <source>
        <strain evidence="1 2">DSM 8537</strain>
    </source>
</reference>
<name>A0A1I3F8A4_9RHOB</name>
<protein>
    <recommendedName>
        <fullName evidence="3">Prolyl oligopeptidase family protein</fullName>
    </recommendedName>
</protein>
<dbReference type="Gene3D" id="3.40.50.1820">
    <property type="entry name" value="alpha/beta hydrolase"/>
    <property type="match status" value="1"/>
</dbReference>